<organism evidence="1">
    <name type="scientific">Cyanothece sp. (strain PCC 7425 / ATCC 29141)</name>
    <dbReference type="NCBI Taxonomy" id="395961"/>
    <lineage>
        <taxon>Bacteria</taxon>
        <taxon>Bacillati</taxon>
        <taxon>Cyanobacteriota</taxon>
        <taxon>Cyanophyceae</taxon>
        <taxon>Gomontiellales</taxon>
        <taxon>Cyanothecaceae</taxon>
        <taxon>Cyanothece</taxon>
    </lineage>
</organism>
<name>B8HMY9_CYAP4</name>
<dbReference type="EMBL" id="CP001344">
    <property type="protein sequence ID" value="ACL45458.1"/>
    <property type="molecule type" value="Genomic_DNA"/>
</dbReference>
<dbReference type="AlphaFoldDB" id="B8HMY9"/>
<accession>B8HMY9</accession>
<dbReference type="KEGG" id="cyn:Cyan7425_3130"/>
<evidence type="ECO:0000313" key="1">
    <source>
        <dbReference type="EMBL" id="ACL45458.1"/>
    </source>
</evidence>
<proteinExistence type="predicted"/>
<protein>
    <submittedName>
        <fullName evidence="1">Uncharacterized protein</fullName>
    </submittedName>
</protein>
<dbReference type="STRING" id="395961.Cyan7425_3130"/>
<reference evidence="1" key="1">
    <citation type="submission" date="2009-01" db="EMBL/GenBank/DDBJ databases">
        <title>Complete sequence of chromosome Cyanothece sp. PCC 7425.</title>
        <authorList>
            <consortium name="US DOE Joint Genome Institute"/>
            <person name="Lucas S."/>
            <person name="Copeland A."/>
            <person name="Lapidus A."/>
            <person name="Glavina del Rio T."/>
            <person name="Dalin E."/>
            <person name="Tice H."/>
            <person name="Bruce D."/>
            <person name="Goodwin L."/>
            <person name="Pitluck S."/>
            <person name="Sims D."/>
            <person name="Meineke L."/>
            <person name="Brettin T."/>
            <person name="Detter J.C."/>
            <person name="Han C."/>
            <person name="Larimer F."/>
            <person name="Land M."/>
            <person name="Hauser L."/>
            <person name="Kyrpides N."/>
            <person name="Ovchinnikova G."/>
            <person name="Liberton M."/>
            <person name="Stoeckel J."/>
            <person name="Banerjee A."/>
            <person name="Singh A."/>
            <person name="Page L."/>
            <person name="Sato H."/>
            <person name="Zhao L."/>
            <person name="Sherman L."/>
            <person name="Pakrasi H."/>
            <person name="Richardson P."/>
        </authorList>
    </citation>
    <scope>NUCLEOTIDE SEQUENCE</scope>
    <source>
        <strain evidence="1">PCC 7425</strain>
    </source>
</reference>
<dbReference type="HOGENOM" id="CLU_3060727_0_0_3"/>
<sequence length="53" mass="6439">MKDLDRAITLSVIFCDQIRHLRYPHEIFLRHLVEGEGLKEEVMTKVRWKEKMV</sequence>
<gene>
    <name evidence="1" type="ordered locus">Cyan7425_3130</name>
</gene>